<accession>A0A6C0M406</accession>
<organism evidence="1">
    <name type="scientific">viral metagenome</name>
    <dbReference type="NCBI Taxonomy" id="1070528"/>
    <lineage>
        <taxon>unclassified sequences</taxon>
        <taxon>metagenomes</taxon>
        <taxon>organismal metagenomes</taxon>
    </lineage>
</organism>
<protein>
    <submittedName>
        <fullName evidence="1">Uncharacterized protein</fullName>
    </submittedName>
</protein>
<dbReference type="AlphaFoldDB" id="A0A6C0M406"/>
<evidence type="ECO:0000313" key="1">
    <source>
        <dbReference type="EMBL" id="QHU36524.1"/>
    </source>
</evidence>
<proteinExistence type="predicted"/>
<dbReference type="EMBL" id="MN740639">
    <property type="protein sequence ID" value="QHU36524.1"/>
    <property type="molecule type" value="Genomic_DNA"/>
</dbReference>
<name>A0A6C0M406_9ZZZZ</name>
<sequence>MNPFYTNLKAMPQQQRVEKIEHIIGFLRQHNAHNEAMAFQLLRDCYPTFPFFSNELKFREYLAITSISEVQNHHIVRQILAQG</sequence>
<reference evidence="1" key="1">
    <citation type="journal article" date="2020" name="Nature">
        <title>Giant virus diversity and host interactions through global metagenomics.</title>
        <authorList>
            <person name="Schulz F."/>
            <person name="Roux S."/>
            <person name="Paez-Espino D."/>
            <person name="Jungbluth S."/>
            <person name="Walsh D.A."/>
            <person name="Denef V.J."/>
            <person name="McMahon K.D."/>
            <person name="Konstantinidis K.T."/>
            <person name="Eloe-Fadrosh E.A."/>
            <person name="Kyrpides N.C."/>
            <person name="Woyke T."/>
        </authorList>
    </citation>
    <scope>NUCLEOTIDE SEQUENCE</scope>
    <source>
        <strain evidence="1">GVMAG-S-1035231-58</strain>
    </source>
</reference>